<dbReference type="SUPFAM" id="SSF143212">
    <property type="entry name" value="Rv2632c-like"/>
    <property type="match status" value="1"/>
</dbReference>
<dbReference type="RefSeq" id="WP_189171276.1">
    <property type="nucleotide sequence ID" value="NZ_BMQB01000008.1"/>
</dbReference>
<reference evidence="1" key="1">
    <citation type="journal article" date="2014" name="Int. J. Syst. Evol. Microbiol.">
        <title>Complete genome sequence of Corynebacterium casei LMG S-19264T (=DSM 44701T), isolated from a smear-ripened cheese.</title>
        <authorList>
            <consortium name="US DOE Joint Genome Institute (JGI-PGF)"/>
            <person name="Walter F."/>
            <person name="Albersmeier A."/>
            <person name="Kalinowski J."/>
            <person name="Ruckert C."/>
        </authorList>
    </citation>
    <scope>NUCLEOTIDE SEQUENCE</scope>
    <source>
        <strain evidence="1">JCM 3090</strain>
    </source>
</reference>
<dbReference type="EMBL" id="BMQB01000008">
    <property type="protein sequence ID" value="GGK02164.1"/>
    <property type="molecule type" value="Genomic_DNA"/>
</dbReference>
<accession>A0A8J3FBL3</accession>
<dbReference type="InterPro" id="IPR015057">
    <property type="entry name" value="Rv2632c-like"/>
</dbReference>
<proteinExistence type="predicted"/>
<name>A0A8J3FBL3_9ACTN</name>
<evidence type="ECO:0008006" key="3">
    <source>
        <dbReference type="Google" id="ProtNLM"/>
    </source>
</evidence>
<dbReference type="InterPro" id="IPR038070">
    <property type="entry name" value="Rv2632c-like_sf"/>
</dbReference>
<keyword evidence="2" id="KW-1185">Reference proteome</keyword>
<gene>
    <name evidence="1" type="ORF">GCM10010123_35180</name>
</gene>
<dbReference type="AlphaFoldDB" id="A0A8J3FBL3"/>
<evidence type="ECO:0000313" key="2">
    <source>
        <dbReference type="Proteomes" id="UP000649739"/>
    </source>
</evidence>
<evidence type="ECO:0000313" key="1">
    <source>
        <dbReference type="EMBL" id="GGK02164.1"/>
    </source>
</evidence>
<protein>
    <recommendedName>
        <fullName evidence="3">DUF1876 domain-containing protein</fullName>
    </recommendedName>
</protein>
<organism evidence="1 2">
    <name type="scientific">Pilimelia anulata</name>
    <dbReference type="NCBI Taxonomy" id="53371"/>
    <lineage>
        <taxon>Bacteria</taxon>
        <taxon>Bacillati</taxon>
        <taxon>Actinomycetota</taxon>
        <taxon>Actinomycetes</taxon>
        <taxon>Micromonosporales</taxon>
        <taxon>Micromonosporaceae</taxon>
        <taxon>Pilimelia</taxon>
    </lineage>
</organism>
<dbReference type="Pfam" id="PF08962">
    <property type="entry name" value="Rv2632c-like"/>
    <property type="match status" value="1"/>
</dbReference>
<reference evidence="1" key="2">
    <citation type="submission" date="2020-09" db="EMBL/GenBank/DDBJ databases">
        <authorList>
            <person name="Sun Q."/>
            <person name="Ohkuma M."/>
        </authorList>
    </citation>
    <scope>NUCLEOTIDE SEQUENCE</scope>
    <source>
        <strain evidence="1">JCM 3090</strain>
    </source>
</reference>
<dbReference type="Proteomes" id="UP000649739">
    <property type="component" value="Unassembled WGS sequence"/>
</dbReference>
<comment type="caution">
    <text evidence="1">The sequence shown here is derived from an EMBL/GenBank/DDBJ whole genome shotgun (WGS) entry which is preliminary data.</text>
</comment>
<dbReference type="Gene3D" id="3.30.160.240">
    <property type="entry name" value="Rv1738"/>
    <property type="match status" value="1"/>
</dbReference>
<sequence length="91" mass="9819">MTAPKLWSVDIRIDEDPDTRQTRAEARLRVDAGLIISGAGAARRNPTDQENPAIGDELAAARALFDLAHHLLESAARDIESATHEPATVHA</sequence>